<evidence type="ECO:0000313" key="9">
    <source>
        <dbReference type="EMBL" id="NGU31646.1"/>
    </source>
</evidence>
<keyword evidence="4 6" id="KW-1133">Transmembrane helix</keyword>
<proteinExistence type="predicted"/>
<evidence type="ECO:0000313" key="8">
    <source>
        <dbReference type="EMBL" id="MDZ5032858.1"/>
    </source>
</evidence>
<feature type="transmembrane region" description="Helical" evidence="6">
    <location>
        <begin position="21"/>
        <end position="40"/>
    </location>
</feature>
<reference evidence="9 10" key="2">
    <citation type="submission" date="2020-02" db="EMBL/GenBank/DDBJ databases">
        <title>Genomic Insights into the Phylogeny and Genetic Plasticity of the Human and Animal Enteric Pathogen Clostridium perfringens.</title>
        <authorList>
            <person name="Feng Y."/>
            <person name="Hu Y."/>
        </authorList>
    </citation>
    <scope>NUCLEOTIDE SEQUENCE [LARGE SCALE GENOMIC DNA]</scope>
    <source>
        <strain evidence="9 10">CP-40</strain>
    </source>
</reference>
<dbReference type="RefSeq" id="WP_003455343.1">
    <property type="nucleotide sequence ID" value="NZ_CATNWT010000001.1"/>
</dbReference>
<keyword evidence="5 6" id="KW-0472">Membrane</keyword>
<protein>
    <submittedName>
        <fullName evidence="8">Sugar translocase</fullName>
    </submittedName>
</protein>
<feature type="transmembrane region" description="Helical" evidence="6">
    <location>
        <begin position="440"/>
        <end position="457"/>
    </location>
</feature>
<feature type="transmembrane region" description="Helical" evidence="6">
    <location>
        <begin position="164"/>
        <end position="190"/>
    </location>
</feature>
<evidence type="ECO:0000256" key="2">
    <source>
        <dbReference type="ARBA" id="ARBA00022475"/>
    </source>
</evidence>
<dbReference type="GO" id="GO:0005886">
    <property type="term" value="C:plasma membrane"/>
    <property type="evidence" value="ECO:0007669"/>
    <property type="project" value="UniProtKB-SubCell"/>
</dbReference>
<name>A0AAP2B007_CLOPF</name>
<dbReference type="EMBL" id="WNVG01000025">
    <property type="protein sequence ID" value="MDZ5032858.1"/>
    <property type="molecule type" value="Genomic_DNA"/>
</dbReference>
<evidence type="ECO:0000313" key="11">
    <source>
        <dbReference type="Proteomes" id="UP001289066"/>
    </source>
</evidence>
<dbReference type="AlphaFoldDB" id="A0AAP2B007"/>
<dbReference type="EMBL" id="JAALLZ010000015">
    <property type="protein sequence ID" value="NGU31646.1"/>
    <property type="molecule type" value="Genomic_DNA"/>
</dbReference>
<evidence type="ECO:0000256" key="6">
    <source>
        <dbReference type="SAM" id="Phobius"/>
    </source>
</evidence>
<feature type="transmembrane region" description="Helical" evidence="6">
    <location>
        <begin position="315"/>
        <end position="337"/>
    </location>
</feature>
<gene>
    <name evidence="9" type="ORF">G6Z34_16435</name>
    <name evidence="8" type="ORF">GNF81_08655</name>
    <name evidence="7" type="ORF">JJB47_09150</name>
</gene>
<dbReference type="Proteomes" id="UP000668068">
    <property type="component" value="Unassembled WGS sequence"/>
</dbReference>
<feature type="transmembrane region" description="Helical" evidence="6">
    <location>
        <begin position="349"/>
        <end position="367"/>
    </location>
</feature>
<evidence type="ECO:0000256" key="4">
    <source>
        <dbReference type="ARBA" id="ARBA00022989"/>
    </source>
</evidence>
<dbReference type="Proteomes" id="UP001289066">
    <property type="component" value="Unassembled WGS sequence"/>
</dbReference>
<dbReference type="PANTHER" id="PTHR30250:SF26">
    <property type="entry name" value="PSMA PROTEIN"/>
    <property type="match status" value="1"/>
</dbReference>
<comment type="caution">
    <text evidence="8">The sequence shown here is derived from an EMBL/GenBank/DDBJ whole genome shotgun (WGS) entry which is preliminary data.</text>
</comment>
<reference evidence="7" key="3">
    <citation type="submission" date="2020-12" db="EMBL/GenBank/DDBJ databases">
        <title>Comparative genomics of Clostridium perfringens reveals patterns of host-associated phylogenetic clades and virulence factors.</title>
        <authorList>
            <person name="Smith A.H."/>
            <person name="Geier R."/>
        </authorList>
    </citation>
    <scope>NUCLEOTIDE SEQUENCE</scope>
    <source>
        <strain evidence="7">CHD30677R</strain>
    </source>
</reference>
<feature type="transmembrane region" description="Helical" evidence="6">
    <location>
        <begin position="379"/>
        <end position="395"/>
    </location>
</feature>
<dbReference type="EMBL" id="JAENQP010000004">
    <property type="protein sequence ID" value="MBO3358948.1"/>
    <property type="molecule type" value="Genomic_DNA"/>
</dbReference>
<dbReference type="PANTHER" id="PTHR30250">
    <property type="entry name" value="PST FAMILY PREDICTED COLANIC ACID TRANSPORTER"/>
    <property type="match status" value="1"/>
</dbReference>
<feature type="transmembrane region" description="Helical" evidence="6">
    <location>
        <begin position="271"/>
        <end position="295"/>
    </location>
</feature>
<organism evidence="8 11">
    <name type="scientific">Clostridium perfringens</name>
    <dbReference type="NCBI Taxonomy" id="1502"/>
    <lineage>
        <taxon>Bacteria</taxon>
        <taxon>Bacillati</taxon>
        <taxon>Bacillota</taxon>
        <taxon>Clostridia</taxon>
        <taxon>Eubacteriales</taxon>
        <taxon>Clostridiaceae</taxon>
        <taxon>Clostridium</taxon>
    </lineage>
</organism>
<evidence type="ECO:0000256" key="1">
    <source>
        <dbReference type="ARBA" id="ARBA00004651"/>
    </source>
</evidence>
<keyword evidence="2" id="KW-1003">Cell membrane</keyword>
<reference evidence="8" key="1">
    <citation type="submission" date="2019-11" db="EMBL/GenBank/DDBJ databases">
        <title>Characterization of Clostridium perfringens isolates from swine manure treated agricultural soils.</title>
        <authorList>
            <person name="Wushke S.T."/>
        </authorList>
    </citation>
    <scope>NUCLEOTIDE SEQUENCE</scope>
    <source>
        <strain evidence="8">X15</strain>
    </source>
</reference>
<evidence type="ECO:0000313" key="10">
    <source>
        <dbReference type="Proteomes" id="UP000481454"/>
    </source>
</evidence>
<sequence length="510" mass="58940">MNHKSRTKNSFKNIKNGLISQIVSLVFNFIVRTIFVKYLSKEYLGINGLFTNILSILSLAELGFGVAIVYSLYAPLAKNDIKKIQAIMNFYKKVYMYIGIIIGILGICIIPFMDYIIKDNLYLNNLNYIYILFLFNSVSSYFFAYKRSILVADQREYVSSQYKYIFIIIKSLMQIGVLVIFQNFILYLIVQILATILENILISYKINKIYPFLNNLNNEVLSKNELIKIRKDVNALFIAKFGNVMLNGTDNIIISSFVGIQWVGLLSNYNLVIGSIIMLLSQIISGLTGSVGNFIAKEELREVYKLFKKIDFLNFWLYGVAAICLCILLNPFIELWIGKNYLIEQNTVNVLVINFFINGMTSFLWMFRSTMGLFTKAKYRPILCSILNIFISIILGKYVGLIGVLLGTTISRLFTNLSFDPYIIYKFGLKKNMKSYYRLYCYRIILLVFIYLCLDFIKLKLFIGGVNIIGFMILMFLSILLPNIIFLLVYQKSNEFNYIKAIIKSQVNFI</sequence>
<feature type="transmembrane region" description="Helical" evidence="6">
    <location>
        <begin position="125"/>
        <end position="144"/>
    </location>
</feature>
<feature type="transmembrane region" description="Helical" evidence="6">
    <location>
        <begin position="94"/>
        <end position="113"/>
    </location>
</feature>
<evidence type="ECO:0000313" key="7">
    <source>
        <dbReference type="EMBL" id="MBO3358948.1"/>
    </source>
</evidence>
<keyword evidence="3 6" id="KW-0812">Transmembrane</keyword>
<dbReference type="InterPro" id="IPR050833">
    <property type="entry name" value="Poly_Biosynth_Transport"/>
</dbReference>
<comment type="subcellular location">
    <subcellularLocation>
        <location evidence="1">Cell membrane</location>
        <topology evidence="1">Multi-pass membrane protein</topology>
    </subcellularLocation>
</comment>
<feature type="transmembrane region" description="Helical" evidence="6">
    <location>
        <begin position="469"/>
        <end position="490"/>
    </location>
</feature>
<feature type="transmembrane region" description="Helical" evidence="6">
    <location>
        <begin position="52"/>
        <end position="73"/>
    </location>
</feature>
<accession>A0AAP2B007</accession>
<evidence type="ECO:0000256" key="5">
    <source>
        <dbReference type="ARBA" id="ARBA00023136"/>
    </source>
</evidence>
<evidence type="ECO:0000256" key="3">
    <source>
        <dbReference type="ARBA" id="ARBA00022692"/>
    </source>
</evidence>
<dbReference type="Proteomes" id="UP000481454">
    <property type="component" value="Unassembled WGS sequence"/>
</dbReference>